<evidence type="ECO:0000313" key="1">
    <source>
        <dbReference type="EMBL" id="SVA39203.1"/>
    </source>
</evidence>
<dbReference type="EMBL" id="UINC01008719">
    <property type="protein sequence ID" value="SVA39203.1"/>
    <property type="molecule type" value="Genomic_DNA"/>
</dbReference>
<gene>
    <name evidence="1" type="ORF">METZ01_LOCUS92057</name>
</gene>
<accession>A0A381VIC1</accession>
<dbReference type="AlphaFoldDB" id="A0A381VIC1"/>
<name>A0A381VIC1_9ZZZZ</name>
<reference evidence="1" key="1">
    <citation type="submission" date="2018-05" db="EMBL/GenBank/DDBJ databases">
        <authorList>
            <person name="Lanie J.A."/>
            <person name="Ng W.-L."/>
            <person name="Kazmierczak K.M."/>
            <person name="Andrzejewski T.M."/>
            <person name="Davidsen T.M."/>
            <person name="Wayne K.J."/>
            <person name="Tettelin H."/>
            <person name="Glass J.I."/>
            <person name="Rusch D."/>
            <person name="Podicherti R."/>
            <person name="Tsui H.-C.T."/>
            <person name="Winkler M.E."/>
        </authorList>
    </citation>
    <scope>NUCLEOTIDE SEQUENCE</scope>
</reference>
<protein>
    <submittedName>
        <fullName evidence="1">Uncharacterized protein</fullName>
    </submittedName>
</protein>
<proteinExistence type="predicted"/>
<sequence>MSVFKHLAQSVCGVAVAMVWHLSLELEEIKLKTVKLENREGLERVHLCCIKTIPTVKI</sequence>
<organism evidence="1">
    <name type="scientific">marine metagenome</name>
    <dbReference type="NCBI Taxonomy" id="408172"/>
    <lineage>
        <taxon>unclassified sequences</taxon>
        <taxon>metagenomes</taxon>
        <taxon>ecological metagenomes</taxon>
    </lineage>
</organism>